<gene>
    <name evidence="4" type="ORF">IAC59_10695</name>
</gene>
<dbReference type="PANTHER" id="PTHR46558:SF11">
    <property type="entry name" value="HTH-TYPE TRANSCRIPTIONAL REGULATOR XRE"/>
    <property type="match status" value="1"/>
</dbReference>
<evidence type="ECO:0000313" key="5">
    <source>
        <dbReference type="Proteomes" id="UP000824123"/>
    </source>
</evidence>
<dbReference type="Pfam" id="PF01381">
    <property type="entry name" value="HTH_3"/>
    <property type="match status" value="1"/>
</dbReference>
<dbReference type="Gene3D" id="1.10.260.40">
    <property type="entry name" value="lambda repressor-like DNA-binding domains"/>
    <property type="match status" value="1"/>
</dbReference>
<name>A0A9D1S5H3_9FIRM</name>
<evidence type="ECO:0000256" key="1">
    <source>
        <dbReference type="ARBA" id="ARBA00023125"/>
    </source>
</evidence>
<proteinExistence type="predicted"/>
<dbReference type="Proteomes" id="UP000824123">
    <property type="component" value="Unassembled WGS sequence"/>
</dbReference>
<dbReference type="InterPro" id="IPR001387">
    <property type="entry name" value="Cro/C1-type_HTH"/>
</dbReference>
<dbReference type="PANTHER" id="PTHR46558">
    <property type="entry name" value="TRACRIPTIONAL REGULATORY PROTEIN-RELATED-RELATED"/>
    <property type="match status" value="1"/>
</dbReference>
<dbReference type="PROSITE" id="PS50943">
    <property type="entry name" value="HTH_CROC1"/>
    <property type="match status" value="1"/>
</dbReference>
<sequence length="149" mass="17347">MTFGEKLHKLRDSQKLTQTQMAELLGVSLRTYQYYEAGRMYPKDSTVYQRIASRFNVTVDNLLNDQDLFIIEAQLKYGARGREQAAQIIEATEALYAGGTLSEEDEKAFYRQMTRIFDKVKQRNARRYAERMRAHERQAGNGEDEHPSN</sequence>
<reference evidence="4" key="1">
    <citation type="submission" date="2020-10" db="EMBL/GenBank/DDBJ databases">
        <authorList>
            <person name="Gilroy R."/>
        </authorList>
    </citation>
    <scope>NUCLEOTIDE SEQUENCE</scope>
    <source>
        <strain evidence="4">ChiSxjej2B14-8506</strain>
    </source>
</reference>
<dbReference type="InterPro" id="IPR010982">
    <property type="entry name" value="Lambda_DNA-bd_dom_sf"/>
</dbReference>
<feature type="domain" description="HTH cro/C1-type" evidence="3">
    <location>
        <begin position="7"/>
        <end position="62"/>
    </location>
</feature>
<evidence type="ECO:0000256" key="2">
    <source>
        <dbReference type="SAM" id="MobiDB-lite"/>
    </source>
</evidence>
<dbReference type="EMBL" id="DVNK01000063">
    <property type="protein sequence ID" value="HIU47705.1"/>
    <property type="molecule type" value="Genomic_DNA"/>
</dbReference>
<evidence type="ECO:0000313" key="4">
    <source>
        <dbReference type="EMBL" id="HIU47705.1"/>
    </source>
</evidence>
<dbReference type="SUPFAM" id="SSF47413">
    <property type="entry name" value="lambda repressor-like DNA-binding domains"/>
    <property type="match status" value="1"/>
</dbReference>
<evidence type="ECO:0000259" key="3">
    <source>
        <dbReference type="PROSITE" id="PS50943"/>
    </source>
</evidence>
<feature type="region of interest" description="Disordered" evidence="2">
    <location>
        <begin position="128"/>
        <end position="149"/>
    </location>
</feature>
<comment type="caution">
    <text evidence="4">The sequence shown here is derived from an EMBL/GenBank/DDBJ whole genome shotgun (WGS) entry which is preliminary data.</text>
</comment>
<dbReference type="SMART" id="SM00530">
    <property type="entry name" value="HTH_XRE"/>
    <property type="match status" value="1"/>
</dbReference>
<dbReference type="CDD" id="cd00093">
    <property type="entry name" value="HTH_XRE"/>
    <property type="match status" value="1"/>
</dbReference>
<dbReference type="AlphaFoldDB" id="A0A9D1S5H3"/>
<keyword evidence="1" id="KW-0238">DNA-binding</keyword>
<reference evidence="4" key="2">
    <citation type="journal article" date="2021" name="PeerJ">
        <title>Extensive microbial diversity within the chicken gut microbiome revealed by metagenomics and culture.</title>
        <authorList>
            <person name="Gilroy R."/>
            <person name="Ravi A."/>
            <person name="Getino M."/>
            <person name="Pursley I."/>
            <person name="Horton D.L."/>
            <person name="Alikhan N.F."/>
            <person name="Baker D."/>
            <person name="Gharbi K."/>
            <person name="Hall N."/>
            <person name="Watson M."/>
            <person name="Adriaenssens E.M."/>
            <person name="Foster-Nyarko E."/>
            <person name="Jarju S."/>
            <person name="Secka A."/>
            <person name="Antonio M."/>
            <person name="Oren A."/>
            <person name="Chaudhuri R.R."/>
            <person name="La Ragione R."/>
            <person name="Hildebrand F."/>
            <person name="Pallen M.J."/>
        </authorList>
    </citation>
    <scope>NUCLEOTIDE SEQUENCE</scope>
    <source>
        <strain evidence="4">ChiSxjej2B14-8506</strain>
    </source>
</reference>
<dbReference type="GO" id="GO:0003677">
    <property type="term" value="F:DNA binding"/>
    <property type="evidence" value="ECO:0007669"/>
    <property type="project" value="UniProtKB-KW"/>
</dbReference>
<protein>
    <submittedName>
        <fullName evidence="4">Helix-turn-helix transcriptional regulator</fullName>
    </submittedName>
</protein>
<accession>A0A9D1S5H3</accession>
<organism evidence="4 5">
    <name type="scientific">Candidatus Fimadaptatus faecigallinarum</name>
    <dbReference type="NCBI Taxonomy" id="2840814"/>
    <lineage>
        <taxon>Bacteria</taxon>
        <taxon>Bacillati</taxon>
        <taxon>Bacillota</taxon>
        <taxon>Clostridia</taxon>
        <taxon>Eubacteriales</taxon>
        <taxon>Candidatus Fimadaptatus</taxon>
    </lineage>
</organism>